<evidence type="ECO:0000256" key="2">
    <source>
        <dbReference type="SAM" id="Phobius"/>
    </source>
</evidence>
<reference evidence="3 4" key="1">
    <citation type="submission" date="2015-02" db="EMBL/GenBank/DDBJ databases">
        <authorList>
            <person name="Ju K.-S."/>
            <person name="Doroghazi J.R."/>
            <person name="Metcalf W."/>
        </authorList>
    </citation>
    <scope>NUCLEOTIDE SEQUENCE [LARGE SCALE GENOMIC DNA]</scope>
    <source>
        <strain evidence="3 4">ATCC 31215</strain>
    </source>
</reference>
<feature type="region of interest" description="Disordered" evidence="1">
    <location>
        <begin position="180"/>
        <end position="200"/>
    </location>
</feature>
<evidence type="ECO:0000313" key="4">
    <source>
        <dbReference type="Proteomes" id="UP000033699"/>
    </source>
</evidence>
<keyword evidence="2" id="KW-0812">Transmembrane</keyword>
<name>A0A0F2TGL8_STRR3</name>
<proteinExistence type="predicted"/>
<comment type="caution">
    <text evidence="3">The sequence shown here is derived from an EMBL/GenBank/DDBJ whole genome shotgun (WGS) entry which is preliminary data.</text>
</comment>
<keyword evidence="2" id="KW-1133">Transmembrane helix</keyword>
<organism evidence="3 4">
    <name type="scientific">Streptomyces rubellomurinus (strain ATCC 31215)</name>
    <dbReference type="NCBI Taxonomy" id="359131"/>
    <lineage>
        <taxon>Bacteria</taxon>
        <taxon>Bacillati</taxon>
        <taxon>Actinomycetota</taxon>
        <taxon>Actinomycetes</taxon>
        <taxon>Kitasatosporales</taxon>
        <taxon>Streptomycetaceae</taxon>
        <taxon>Streptomyces</taxon>
    </lineage>
</organism>
<dbReference type="PATRIC" id="fig|359131.3.peg.3425"/>
<dbReference type="OrthoDB" id="3871880at2"/>
<sequence>MSEQNPYGAPQQPGYPATPPPAAPGYGGVPAQPGYDAAQQPGYPGAYPGYGGAYAPVPPPKRSRKGLWITLGTIGAVVVIGGGALAYFVYDATSNAGTQKIVLPANFKDTTRNDDNPVSAAMEKAMTDSLGKGDGNWKPTGVAGVYQNSSSEPDLIVAGAYGKVLMPKKELDAAFDGVSSKGSEVTDRHSVDAGPKGGEMECANVTQTDTPKMGICAWADSSSLVMVMKVPQDENSKPDLDKLAADTRDLRAVSEVPK</sequence>
<feature type="transmembrane region" description="Helical" evidence="2">
    <location>
        <begin position="67"/>
        <end position="90"/>
    </location>
</feature>
<protein>
    <submittedName>
        <fullName evidence="3">Uncharacterized protein</fullName>
    </submittedName>
</protein>
<accession>A0A0F2TGL8</accession>
<feature type="region of interest" description="Disordered" evidence="1">
    <location>
        <begin position="1"/>
        <end position="42"/>
    </location>
</feature>
<keyword evidence="4" id="KW-1185">Reference proteome</keyword>
<dbReference type="Proteomes" id="UP000033699">
    <property type="component" value="Unassembled WGS sequence"/>
</dbReference>
<keyword evidence="2" id="KW-0472">Membrane</keyword>
<dbReference type="RefSeq" id="WP_045696863.1">
    <property type="nucleotide sequence ID" value="NZ_JZKH01000027.1"/>
</dbReference>
<feature type="region of interest" description="Disordered" evidence="1">
    <location>
        <begin position="232"/>
        <end position="258"/>
    </location>
</feature>
<evidence type="ECO:0000256" key="1">
    <source>
        <dbReference type="SAM" id="MobiDB-lite"/>
    </source>
</evidence>
<feature type="compositionally biased region" description="Low complexity" evidence="1">
    <location>
        <begin position="29"/>
        <end position="42"/>
    </location>
</feature>
<gene>
    <name evidence="3" type="ORF">VM95_15425</name>
</gene>
<dbReference type="EMBL" id="JZKH01000027">
    <property type="protein sequence ID" value="KJS61390.1"/>
    <property type="molecule type" value="Genomic_DNA"/>
</dbReference>
<dbReference type="AlphaFoldDB" id="A0A0F2TGL8"/>
<evidence type="ECO:0000313" key="3">
    <source>
        <dbReference type="EMBL" id="KJS61390.1"/>
    </source>
</evidence>